<proteinExistence type="predicted"/>
<dbReference type="OrthoDB" id="1669310at2"/>
<evidence type="ECO:0000313" key="1">
    <source>
        <dbReference type="EMBL" id="AXL22189.1"/>
    </source>
</evidence>
<keyword evidence="2" id="KW-1185">Reference proteome</keyword>
<sequence length="76" mass="8227">MSQIAQKHLLAGIIFGDAETGEYIYLPGGEVGADNPLCVFEHDGTKEDVTLEEAGYLVDHLTLKPCAHPALGRRSF</sequence>
<gene>
    <name evidence="1" type="ORF">DKB62_11800</name>
</gene>
<evidence type="ECO:0000313" key="2">
    <source>
        <dbReference type="Proteomes" id="UP000254337"/>
    </source>
</evidence>
<dbReference type="KEGG" id="meg:DKB62_11800"/>
<name>A0A346B246_9FIRM</name>
<reference evidence="1 2" key="1">
    <citation type="submission" date="2018-05" db="EMBL/GenBank/DDBJ databases">
        <title>Complete genome sequence of Megasphaera sp. AJH120T, isolated from the ceca of a chicken.</title>
        <authorList>
            <person name="Maki J."/>
            <person name="Looft T."/>
        </authorList>
    </citation>
    <scope>NUCLEOTIDE SEQUENCE [LARGE SCALE GENOMIC DNA]</scope>
    <source>
        <strain evidence="1 2">AJH120</strain>
    </source>
</reference>
<protein>
    <submittedName>
        <fullName evidence="1">Uncharacterized protein</fullName>
    </submittedName>
</protein>
<organism evidence="1 2">
    <name type="scientific">Megasphaera stantonii</name>
    <dbReference type="NCBI Taxonomy" id="2144175"/>
    <lineage>
        <taxon>Bacteria</taxon>
        <taxon>Bacillati</taxon>
        <taxon>Bacillota</taxon>
        <taxon>Negativicutes</taxon>
        <taxon>Veillonellales</taxon>
        <taxon>Veillonellaceae</taxon>
        <taxon>Megasphaera</taxon>
    </lineage>
</organism>
<accession>A0A346B246</accession>
<dbReference type="AlphaFoldDB" id="A0A346B246"/>
<dbReference type="EMBL" id="CP029462">
    <property type="protein sequence ID" value="AXL22189.1"/>
    <property type="molecule type" value="Genomic_DNA"/>
</dbReference>
<dbReference type="Proteomes" id="UP000254337">
    <property type="component" value="Chromosome"/>
</dbReference>
<dbReference type="RefSeq" id="WP_107195713.1">
    <property type="nucleotide sequence ID" value="NZ_CP029462.1"/>
</dbReference>